<dbReference type="SUPFAM" id="SSF103473">
    <property type="entry name" value="MFS general substrate transporter"/>
    <property type="match status" value="1"/>
</dbReference>
<gene>
    <name evidence="6" type="ORF">LshimejAT787_0200580</name>
</gene>
<reference evidence="6" key="1">
    <citation type="submission" date="2022-07" db="EMBL/GenBank/DDBJ databases">
        <title>The genome of Lyophyllum shimeji provides insight into the initial evolution of ectomycorrhizal fungal genome.</title>
        <authorList>
            <person name="Kobayashi Y."/>
            <person name="Shibata T."/>
            <person name="Hirakawa H."/>
            <person name="Shigenobu S."/>
            <person name="Nishiyama T."/>
            <person name="Yamada A."/>
            <person name="Hasebe M."/>
            <person name="Kawaguchi M."/>
        </authorList>
    </citation>
    <scope>NUCLEOTIDE SEQUENCE</scope>
    <source>
        <strain evidence="6">AT787</strain>
    </source>
</reference>
<dbReference type="GO" id="GO:0022857">
    <property type="term" value="F:transmembrane transporter activity"/>
    <property type="evidence" value="ECO:0007669"/>
    <property type="project" value="InterPro"/>
</dbReference>
<feature type="transmembrane region" description="Helical" evidence="4">
    <location>
        <begin position="351"/>
        <end position="369"/>
    </location>
</feature>
<feature type="transmembrane region" description="Helical" evidence="4">
    <location>
        <begin position="320"/>
        <end position="339"/>
    </location>
</feature>
<comment type="similarity">
    <text evidence="2">Belongs to the major facilitator superfamily. Monocarboxylate porter (TC 2.A.1.13) family.</text>
</comment>
<accession>A0A9P3UIJ5</accession>
<dbReference type="Pfam" id="PF07690">
    <property type="entry name" value="MFS_1"/>
    <property type="match status" value="1"/>
</dbReference>
<protein>
    <submittedName>
        <fullName evidence="6">Monocarboxylate</fullName>
    </submittedName>
</protein>
<evidence type="ECO:0000313" key="6">
    <source>
        <dbReference type="EMBL" id="GLB34493.1"/>
    </source>
</evidence>
<dbReference type="InterPro" id="IPR050327">
    <property type="entry name" value="Proton-linked_MCT"/>
</dbReference>
<feature type="transmembrane region" description="Helical" evidence="4">
    <location>
        <begin position="286"/>
        <end position="308"/>
    </location>
</feature>
<feature type="compositionally biased region" description="Basic and acidic residues" evidence="3">
    <location>
        <begin position="38"/>
        <end position="55"/>
    </location>
</feature>
<keyword evidence="7" id="KW-1185">Reference proteome</keyword>
<evidence type="ECO:0000256" key="4">
    <source>
        <dbReference type="SAM" id="Phobius"/>
    </source>
</evidence>
<dbReference type="PROSITE" id="PS50850">
    <property type="entry name" value="MFS"/>
    <property type="match status" value="1"/>
</dbReference>
<keyword evidence="4" id="KW-1133">Transmembrane helix</keyword>
<comment type="subcellular location">
    <subcellularLocation>
        <location evidence="1">Membrane</location>
        <topology evidence="1">Multi-pass membrane protein</topology>
    </subcellularLocation>
</comment>
<organism evidence="6 7">
    <name type="scientific">Lyophyllum shimeji</name>
    <name type="common">Hon-shimeji</name>
    <name type="synonym">Tricholoma shimeji</name>
    <dbReference type="NCBI Taxonomy" id="47721"/>
    <lineage>
        <taxon>Eukaryota</taxon>
        <taxon>Fungi</taxon>
        <taxon>Dikarya</taxon>
        <taxon>Basidiomycota</taxon>
        <taxon>Agaricomycotina</taxon>
        <taxon>Agaricomycetes</taxon>
        <taxon>Agaricomycetidae</taxon>
        <taxon>Agaricales</taxon>
        <taxon>Tricholomatineae</taxon>
        <taxon>Lyophyllaceae</taxon>
        <taxon>Lyophyllum</taxon>
    </lineage>
</organism>
<evidence type="ECO:0000256" key="1">
    <source>
        <dbReference type="ARBA" id="ARBA00004141"/>
    </source>
</evidence>
<dbReference type="PANTHER" id="PTHR11360:SF284">
    <property type="entry name" value="EG:103B4.3 PROTEIN-RELATED"/>
    <property type="match status" value="1"/>
</dbReference>
<dbReference type="Gene3D" id="1.20.1250.20">
    <property type="entry name" value="MFS general substrate transporter like domains"/>
    <property type="match status" value="2"/>
</dbReference>
<dbReference type="AlphaFoldDB" id="A0A9P3UIJ5"/>
<feature type="domain" description="Major facilitator superfamily (MFS) profile" evidence="5">
    <location>
        <begin position="285"/>
        <end position="471"/>
    </location>
</feature>
<keyword evidence="4" id="KW-0812">Transmembrane</keyword>
<sequence length="471" mass="50708">MSDDPSIRAQSGPTIARPNETPHSISDDDLTRTSTAAEPHEEGFKHENVEKHDPEPALPSKNEAARYAGTHDDPDFPDGGWRAWLVVFGAMCNTFSTFGFVNSWGIFQAHYQESLLRDTSPSNIAWIGSIQYSLVFLPGIFVGRLFDLGYFKAIFLTSSALLVTATFLVAQCKEYWQFLLCQGIVIGFACGGIFGPTTAVIAHWFKLRRGQAMGFVAVGSSIGGTIVPIAAKNLIPMVGFPWTMRIIGFILLFALGCSNLTLKRRLPPTKAPGGILNLRAFKSPPFTVYCLSAFFSFLGLYTVLTYVSVSALQIGVSSSLSFYLVAIANASSLFGRFTAGSLADRWGPANIMIPFTAVAGILTYAWPFARSEASLIVVVVIYGFSSGAYVSLLSNPMMELGATEDLGRRVGMFMSIFALGALAGPPISGAINTASGGFEVVGYYAGSMVMIGVIGMCLARHLVLRSLFGKF</sequence>
<evidence type="ECO:0000313" key="7">
    <source>
        <dbReference type="Proteomes" id="UP001063166"/>
    </source>
</evidence>
<dbReference type="CDD" id="cd17352">
    <property type="entry name" value="MFS_MCT_SLC16"/>
    <property type="match status" value="1"/>
</dbReference>
<name>A0A9P3UIJ5_LYOSH</name>
<evidence type="ECO:0000256" key="2">
    <source>
        <dbReference type="ARBA" id="ARBA00006727"/>
    </source>
</evidence>
<dbReference type="InterPro" id="IPR020846">
    <property type="entry name" value="MFS_dom"/>
</dbReference>
<comment type="caution">
    <text evidence="6">The sequence shown here is derived from an EMBL/GenBank/DDBJ whole genome shotgun (WGS) entry which is preliminary data.</text>
</comment>
<dbReference type="OrthoDB" id="6509908at2759"/>
<feature type="region of interest" description="Disordered" evidence="3">
    <location>
        <begin position="1"/>
        <end position="60"/>
    </location>
</feature>
<dbReference type="PANTHER" id="PTHR11360">
    <property type="entry name" value="MONOCARBOXYLATE TRANSPORTER"/>
    <property type="match status" value="1"/>
</dbReference>
<evidence type="ECO:0000256" key="3">
    <source>
        <dbReference type="SAM" id="MobiDB-lite"/>
    </source>
</evidence>
<feature type="transmembrane region" description="Helical" evidence="4">
    <location>
        <begin position="176"/>
        <end position="205"/>
    </location>
</feature>
<feature type="transmembrane region" description="Helical" evidence="4">
    <location>
        <begin position="242"/>
        <end position="262"/>
    </location>
</feature>
<feature type="transmembrane region" description="Helical" evidence="4">
    <location>
        <begin position="375"/>
        <end position="398"/>
    </location>
</feature>
<feature type="transmembrane region" description="Helical" evidence="4">
    <location>
        <begin position="153"/>
        <end position="170"/>
    </location>
</feature>
<proteinExistence type="inferred from homology"/>
<keyword evidence="4" id="KW-0472">Membrane</keyword>
<feature type="transmembrane region" description="Helical" evidence="4">
    <location>
        <begin position="443"/>
        <end position="463"/>
    </location>
</feature>
<feature type="transmembrane region" description="Helical" evidence="4">
    <location>
        <begin position="83"/>
        <end position="104"/>
    </location>
</feature>
<feature type="transmembrane region" description="Helical" evidence="4">
    <location>
        <begin position="212"/>
        <end position="230"/>
    </location>
</feature>
<dbReference type="Proteomes" id="UP001063166">
    <property type="component" value="Unassembled WGS sequence"/>
</dbReference>
<dbReference type="InterPro" id="IPR036259">
    <property type="entry name" value="MFS_trans_sf"/>
</dbReference>
<dbReference type="InterPro" id="IPR011701">
    <property type="entry name" value="MFS"/>
</dbReference>
<feature type="transmembrane region" description="Helical" evidence="4">
    <location>
        <begin position="410"/>
        <end position="431"/>
    </location>
</feature>
<evidence type="ECO:0000259" key="5">
    <source>
        <dbReference type="PROSITE" id="PS50850"/>
    </source>
</evidence>
<dbReference type="EMBL" id="BRPK01000002">
    <property type="protein sequence ID" value="GLB34493.1"/>
    <property type="molecule type" value="Genomic_DNA"/>
</dbReference>
<dbReference type="GO" id="GO:0016020">
    <property type="term" value="C:membrane"/>
    <property type="evidence" value="ECO:0007669"/>
    <property type="project" value="UniProtKB-SubCell"/>
</dbReference>
<feature type="transmembrane region" description="Helical" evidence="4">
    <location>
        <begin position="124"/>
        <end position="146"/>
    </location>
</feature>